<reference evidence="3 4" key="1">
    <citation type="submission" date="2017-06" db="EMBL/GenBank/DDBJ databases">
        <title>A Novel Lytic Pseudoalteromonas phage Isolated from Qingdao coast of China.</title>
        <authorList>
            <person name="Li H."/>
        </authorList>
    </citation>
    <scope>NUCLEOTIDE SEQUENCE [LARGE SCALE GENOMIC DNA]</scope>
</reference>
<evidence type="ECO:0000313" key="3">
    <source>
        <dbReference type="EMBL" id="ASU03355.1"/>
    </source>
</evidence>
<dbReference type="SMART" id="SM00482">
    <property type="entry name" value="POLAc"/>
    <property type="match status" value="1"/>
</dbReference>
<dbReference type="GeneID" id="54981678"/>
<keyword evidence="1" id="KW-1194">Viral DNA replication</keyword>
<dbReference type="Gene3D" id="3.30.70.370">
    <property type="match status" value="1"/>
</dbReference>
<dbReference type="RefSeq" id="YP_009791496.1">
    <property type="nucleotide sequence ID" value="NC_047839.1"/>
</dbReference>
<dbReference type="GO" id="GO:0039693">
    <property type="term" value="P:viral DNA genome replication"/>
    <property type="evidence" value="ECO:0007669"/>
    <property type="project" value="UniProtKB-KW"/>
</dbReference>
<dbReference type="Proteomes" id="UP000222256">
    <property type="component" value="Segment"/>
</dbReference>
<feature type="domain" description="DNA-directed DNA polymerase family A palm" evidence="2">
    <location>
        <begin position="558"/>
        <end position="785"/>
    </location>
</feature>
<dbReference type="Pfam" id="PF00476">
    <property type="entry name" value="DNA_pol_A"/>
    <property type="match status" value="1"/>
</dbReference>
<dbReference type="InterPro" id="IPR001098">
    <property type="entry name" value="DNA-dir_DNA_pol_A_palm_dom"/>
</dbReference>
<name>A0A223LHA8_9CAUD</name>
<evidence type="ECO:0000259" key="2">
    <source>
        <dbReference type="SMART" id="SM00482"/>
    </source>
</evidence>
<dbReference type="GO" id="GO:0006260">
    <property type="term" value="P:DNA replication"/>
    <property type="evidence" value="ECO:0007669"/>
    <property type="project" value="InterPro"/>
</dbReference>
<dbReference type="Gene3D" id="1.10.150.20">
    <property type="entry name" value="5' to 3' exonuclease, C-terminal subdomain"/>
    <property type="match status" value="1"/>
</dbReference>
<dbReference type="SUPFAM" id="SSF53098">
    <property type="entry name" value="Ribonuclease H-like"/>
    <property type="match status" value="1"/>
</dbReference>
<dbReference type="SUPFAM" id="SSF56672">
    <property type="entry name" value="DNA/RNA polymerases"/>
    <property type="match status" value="1"/>
</dbReference>
<dbReference type="GO" id="GO:0003887">
    <property type="term" value="F:DNA-directed DNA polymerase activity"/>
    <property type="evidence" value="ECO:0007669"/>
    <property type="project" value="InterPro"/>
</dbReference>
<sequence length="847" mass="96636">MQAEFLKDKSKYTDRVLHSDIEGRGFLDVIKSDKDVWCLVSRDDETDEVFIFHDYPEFDNAEVFDQGEKHIIPPRTGTLLDGVRFWYLAGKNGSKLSVHNCFTYDKPLVEKIWPKCTIEDDVWIDTFIQSKIQYFDRPQRKGAKSPHGLLNYSLMEGNKKPEVEDFSIMNAFMLHRCIIDTKTQKFAYNYLKKEREMLKSKLGICMEDAYKVEVEYTKNCHEQEMVGVLADKPHMEACISLWDEKAEEIQKAIEPVLPPTIKVSGGKVSRVEMAALFGYDTSGMKDAMEMVKKDGEMVSQPVKPYYKPTTNFHTVKKVNQYSGFNISYGYSPKFTKKNDLTKWIKYQHPKGDTAKVKELSDFVKEWEIEKNIEETKLLNKNTCDYFELEPEDTDIIAGAHTKIKFTPSKLTQHEVVKGFLIKNGLKEVSEWNFKKDSDGSFIKADKELLVSYPPKATKENQLHYKVKKGDIMVSSPKVSEKDYEGLENEDAKRIGEYNTTVHRRRFLSNEKDPSNKGLMAYIREDGRIPCGINNFSTSSGRGSHRKWVNAAGEGSLYGEEIRKCLIAPEGRRLVGADMASAQLAILSFYARNEEYYEAVASGLELEKDDNGVEKYVGMSAHCHSARNFGMVSIEEFEKAVETQDPDLIHSISLRRKKSKGASFGVCFGCSGKKLAGMLGVPESEGNAKKDMFLSRMGLQGIIDWGDKYKDQFKRGKGFYLPLPFGYWAWCDSTHKICNFLAQGAEAACQKIAVNYFNREVVKRGLDAFKVLDYHDEFLVEASDQDAEEAGKLMCEAYKYASDQCFEWYKENPDKFPNIHGGVLFAFNLDGGYKVSELGNKGNYLQTH</sequence>
<evidence type="ECO:0000313" key="4">
    <source>
        <dbReference type="Proteomes" id="UP000222256"/>
    </source>
</evidence>
<accession>A0A223LHA8</accession>
<dbReference type="InterPro" id="IPR036397">
    <property type="entry name" value="RNaseH_sf"/>
</dbReference>
<dbReference type="KEGG" id="vg:54981678"/>
<dbReference type="EMBL" id="MF370964">
    <property type="protein sequence ID" value="ASU03355.1"/>
    <property type="molecule type" value="Genomic_DNA"/>
</dbReference>
<dbReference type="InterPro" id="IPR012337">
    <property type="entry name" value="RNaseH-like_sf"/>
</dbReference>
<protein>
    <submittedName>
        <fullName evidence="3">DNA polymerase I</fullName>
    </submittedName>
</protein>
<keyword evidence="4" id="KW-1185">Reference proteome</keyword>
<dbReference type="GO" id="GO:0003677">
    <property type="term" value="F:DNA binding"/>
    <property type="evidence" value="ECO:0007669"/>
    <property type="project" value="InterPro"/>
</dbReference>
<evidence type="ECO:0000256" key="1">
    <source>
        <dbReference type="ARBA" id="ARBA00023109"/>
    </source>
</evidence>
<proteinExistence type="predicted"/>
<keyword evidence="1" id="KW-0235">DNA replication</keyword>
<dbReference type="InterPro" id="IPR043502">
    <property type="entry name" value="DNA/RNA_pol_sf"/>
</dbReference>
<organism evidence="3 4">
    <name type="scientific">Pseudoalteromonas phage J2-1</name>
    <dbReference type="NCBI Taxonomy" id="2023998"/>
    <lineage>
        <taxon>Viruses</taxon>
        <taxon>Duplodnaviria</taxon>
        <taxon>Heunggongvirae</taxon>
        <taxon>Uroviricota</taxon>
        <taxon>Caudoviricetes</taxon>
        <taxon>Qingdaovirus</taxon>
        <taxon>Qingdaovirus J21</taxon>
    </lineage>
</organism>
<dbReference type="Gene3D" id="3.30.420.10">
    <property type="entry name" value="Ribonuclease H-like superfamily/Ribonuclease H"/>
    <property type="match status" value="1"/>
</dbReference>